<name>A0A7S0KD64_9CHLO</name>
<gene>
    <name evidence="2" type="ORF">OMED0929_LOCUS1343</name>
</gene>
<dbReference type="AlphaFoldDB" id="A0A7S0KD64"/>
<feature type="compositionally biased region" description="Basic and acidic residues" evidence="1">
    <location>
        <begin position="81"/>
        <end position="102"/>
    </location>
</feature>
<protein>
    <submittedName>
        <fullName evidence="2">Uncharacterized protein</fullName>
    </submittedName>
</protein>
<reference evidence="2" key="1">
    <citation type="submission" date="2021-01" db="EMBL/GenBank/DDBJ databases">
        <authorList>
            <person name="Corre E."/>
            <person name="Pelletier E."/>
            <person name="Niang G."/>
            <person name="Scheremetjew M."/>
            <person name="Finn R."/>
            <person name="Kale V."/>
            <person name="Holt S."/>
            <person name="Cochrane G."/>
            <person name="Meng A."/>
            <person name="Brown T."/>
            <person name="Cohen L."/>
        </authorList>
    </citation>
    <scope>NUCLEOTIDE SEQUENCE</scope>
    <source>
        <strain evidence="2">Clade-D-RCC2572</strain>
    </source>
</reference>
<feature type="compositionally biased region" description="Low complexity" evidence="1">
    <location>
        <begin position="34"/>
        <end position="47"/>
    </location>
</feature>
<feature type="compositionally biased region" description="Acidic residues" evidence="1">
    <location>
        <begin position="48"/>
        <end position="58"/>
    </location>
</feature>
<organism evidence="2">
    <name type="scientific">Ostreococcus mediterraneus</name>
    <dbReference type="NCBI Taxonomy" id="1486918"/>
    <lineage>
        <taxon>Eukaryota</taxon>
        <taxon>Viridiplantae</taxon>
        <taxon>Chlorophyta</taxon>
        <taxon>Mamiellophyceae</taxon>
        <taxon>Mamiellales</taxon>
        <taxon>Bathycoccaceae</taxon>
        <taxon>Ostreococcus</taxon>
    </lineage>
</organism>
<feature type="region of interest" description="Disordered" evidence="1">
    <location>
        <begin position="1"/>
        <end position="103"/>
    </location>
</feature>
<evidence type="ECO:0000313" key="2">
    <source>
        <dbReference type="EMBL" id="CAD8577721.1"/>
    </source>
</evidence>
<accession>A0A7S0KD64</accession>
<sequence>MPPRVVRRGEESSSESDGDDNARDVAAREDARANDAAPRNADSGDAAVDTDDDADDGDSPMRGADGASTRADRGIALSIIGHRDAPGARGAERAGSGRRDTPNTKLVARVVKALNTAPIARADAVARARERDLAILSQTSASMTCVNTCAREASLSVRETRAALRALASRDAKHSEDAA</sequence>
<feature type="compositionally biased region" description="Basic and acidic residues" evidence="1">
    <location>
        <begin position="20"/>
        <end position="33"/>
    </location>
</feature>
<proteinExistence type="predicted"/>
<dbReference type="EMBL" id="HBEW01001585">
    <property type="protein sequence ID" value="CAD8577721.1"/>
    <property type="molecule type" value="Transcribed_RNA"/>
</dbReference>
<evidence type="ECO:0000256" key="1">
    <source>
        <dbReference type="SAM" id="MobiDB-lite"/>
    </source>
</evidence>